<keyword evidence="2" id="KW-1185">Reference proteome</keyword>
<comment type="caution">
    <text evidence="1">The sequence shown here is derived from an EMBL/GenBank/DDBJ whole genome shotgun (WGS) entry which is preliminary data.</text>
</comment>
<protein>
    <submittedName>
        <fullName evidence="1">Uncharacterized protein</fullName>
    </submittedName>
</protein>
<dbReference type="AlphaFoldDB" id="A0A3S5BYT5"/>
<name>A0A3S5BYT5_9PLAT</name>
<dbReference type="EMBL" id="CAAALY010070720">
    <property type="protein sequence ID" value="VEL24939.1"/>
    <property type="molecule type" value="Genomic_DNA"/>
</dbReference>
<evidence type="ECO:0000313" key="1">
    <source>
        <dbReference type="EMBL" id="VEL24939.1"/>
    </source>
</evidence>
<gene>
    <name evidence="1" type="ORF">PXEA_LOCUS18379</name>
</gene>
<sequence length="130" mass="13834">MATSSALSPNQLGTLGCHLMELCSAVCSLSPAVICNVYYCSSCRVCLSGGHSAQNVTCSPLPCPSRGALQPHRLRLASPTVLATVAARLQPGARSCRQQLDPPRFTVCLTCLVQIPVQIINDVLVYCIFE</sequence>
<evidence type="ECO:0000313" key="2">
    <source>
        <dbReference type="Proteomes" id="UP000784294"/>
    </source>
</evidence>
<proteinExistence type="predicted"/>
<organism evidence="1 2">
    <name type="scientific">Protopolystoma xenopodis</name>
    <dbReference type="NCBI Taxonomy" id="117903"/>
    <lineage>
        <taxon>Eukaryota</taxon>
        <taxon>Metazoa</taxon>
        <taxon>Spiralia</taxon>
        <taxon>Lophotrochozoa</taxon>
        <taxon>Platyhelminthes</taxon>
        <taxon>Monogenea</taxon>
        <taxon>Polyopisthocotylea</taxon>
        <taxon>Polystomatidea</taxon>
        <taxon>Polystomatidae</taxon>
        <taxon>Protopolystoma</taxon>
    </lineage>
</organism>
<reference evidence="1" key="1">
    <citation type="submission" date="2018-11" db="EMBL/GenBank/DDBJ databases">
        <authorList>
            <consortium name="Pathogen Informatics"/>
        </authorList>
    </citation>
    <scope>NUCLEOTIDE SEQUENCE</scope>
</reference>
<dbReference type="Proteomes" id="UP000784294">
    <property type="component" value="Unassembled WGS sequence"/>
</dbReference>
<accession>A0A3S5BYT5</accession>